<sequence length="202" mass="23440">MKTLGEVLEITEKTDREDKCRKIYRYLVSRFIEEKTGLRKIDEKLKNQEKPPLPVPWEEMEEFQRQDYLDMEYFYLRNPVHTESLDEEAMEALEELLENNSGEAAARAGRVVEETYKKVLAFSDEAVGQVQLFPSLAGEGIVPADALVLVLAAVPDYDEQGNLKDRQQEESRLRLLVSLKNQLEPILTRRMDMPVRILIQEP</sequence>
<reference evidence="1" key="2">
    <citation type="submission" date="2021-04" db="EMBL/GenBank/DDBJ databases">
        <authorList>
            <person name="Gilroy R."/>
        </authorList>
    </citation>
    <scope>NUCLEOTIDE SEQUENCE</scope>
    <source>
        <strain evidence="1">1068</strain>
    </source>
</reference>
<dbReference type="EMBL" id="DXBG01000035">
    <property type="protein sequence ID" value="HIZ64623.1"/>
    <property type="molecule type" value="Genomic_DNA"/>
</dbReference>
<evidence type="ECO:0000313" key="2">
    <source>
        <dbReference type="Proteomes" id="UP000824056"/>
    </source>
</evidence>
<accession>A0A9D2FPJ8</accession>
<organism evidence="1 2">
    <name type="scientific">Candidatus Blautia pullicola</name>
    <dbReference type="NCBI Taxonomy" id="2838498"/>
    <lineage>
        <taxon>Bacteria</taxon>
        <taxon>Bacillati</taxon>
        <taxon>Bacillota</taxon>
        <taxon>Clostridia</taxon>
        <taxon>Lachnospirales</taxon>
        <taxon>Lachnospiraceae</taxon>
        <taxon>Blautia</taxon>
    </lineage>
</organism>
<dbReference type="AlphaFoldDB" id="A0A9D2FPJ8"/>
<evidence type="ECO:0000313" key="1">
    <source>
        <dbReference type="EMBL" id="HIZ64623.1"/>
    </source>
</evidence>
<comment type="caution">
    <text evidence="1">The sequence shown here is derived from an EMBL/GenBank/DDBJ whole genome shotgun (WGS) entry which is preliminary data.</text>
</comment>
<proteinExistence type="predicted"/>
<protein>
    <submittedName>
        <fullName evidence="1">Uncharacterized protein</fullName>
    </submittedName>
</protein>
<reference evidence="1" key="1">
    <citation type="journal article" date="2021" name="PeerJ">
        <title>Extensive microbial diversity within the chicken gut microbiome revealed by metagenomics and culture.</title>
        <authorList>
            <person name="Gilroy R."/>
            <person name="Ravi A."/>
            <person name="Getino M."/>
            <person name="Pursley I."/>
            <person name="Horton D.L."/>
            <person name="Alikhan N.F."/>
            <person name="Baker D."/>
            <person name="Gharbi K."/>
            <person name="Hall N."/>
            <person name="Watson M."/>
            <person name="Adriaenssens E.M."/>
            <person name="Foster-Nyarko E."/>
            <person name="Jarju S."/>
            <person name="Secka A."/>
            <person name="Antonio M."/>
            <person name="Oren A."/>
            <person name="Chaudhuri R.R."/>
            <person name="La Ragione R."/>
            <person name="Hildebrand F."/>
            <person name="Pallen M.J."/>
        </authorList>
    </citation>
    <scope>NUCLEOTIDE SEQUENCE</scope>
    <source>
        <strain evidence="1">1068</strain>
    </source>
</reference>
<dbReference type="Proteomes" id="UP000824056">
    <property type="component" value="Unassembled WGS sequence"/>
</dbReference>
<gene>
    <name evidence="1" type="ORF">H9809_01760</name>
</gene>
<name>A0A9D2FPJ8_9FIRM</name>